<dbReference type="GeneID" id="92933248"/>
<organism evidence="1 2">
    <name type="scientific">Acidithiobacillus caldus (strain SM-1)</name>
    <dbReference type="NCBI Taxonomy" id="990288"/>
    <lineage>
        <taxon>Bacteria</taxon>
        <taxon>Pseudomonadati</taxon>
        <taxon>Pseudomonadota</taxon>
        <taxon>Acidithiobacillia</taxon>
        <taxon>Acidithiobacillales</taxon>
        <taxon>Acidithiobacillaceae</taxon>
        <taxon>Acidithiobacillus</taxon>
    </lineage>
</organism>
<sequence length="105" mass="12212">MLYKRGKTWWVDFVDASGQRVRRSAGTTDKAAAQELHDQLKAEAWRQSRLKESPARTWDEAALRWLDEKAYKASLKDDMQQLEWLHSFLSGMKLPDQDCRASPCL</sequence>
<reference evidence="1 2" key="1">
    <citation type="journal article" date="2011" name="J. Genet. Genomics">
        <title>Unraveling the Acidithiobacillus caldus complete genome and its central metabolisms for carbon assimilation.</title>
        <authorList>
            <person name="You X.Y."/>
            <person name="Guo X."/>
            <person name="Zheng H.J."/>
            <person name="Zhang M.J."/>
            <person name="Liu L.J."/>
            <person name="Zhu Y.Q."/>
            <person name="Zhu B."/>
            <person name="Wang S.Y."/>
            <person name="Zhao G.P."/>
            <person name="Poetsch A."/>
            <person name="Jiang C.Y."/>
            <person name="Liu S.J."/>
        </authorList>
    </citation>
    <scope>NUCLEOTIDE SEQUENCE [LARGE SCALE GENOMIC DNA]</scope>
    <source>
        <strain evidence="1 2">SM-1</strain>
    </source>
</reference>
<keyword evidence="2" id="KW-1185">Reference proteome</keyword>
<dbReference type="AlphaFoldDB" id="F9ZNW2"/>
<dbReference type="EMBL" id="CP002573">
    <property type="protein sequence ID" value="AEK57943.1"/>
    <property type="molecule type" value="Genomic_DNA"/>
</dbReference>
<dbReference type="Proteomes" id="UP000006135">
    <property type="component" value="Chromosome"/>
</dbReference>
<protein>
    <submittedName>
        <fullName evidence="1">Prophage integrase</fullName>
    </submittedName>
</protein>
<gene>
    <name evidence="1" type="ordered locus">Atc_1294</name>
</gene>
<dbReference type="KEGG" id="acu:Atc_1294"/>
<evidence type="ECO:0000313" key="2">
    <source>
        <dbReference type="Proteomes" id="UP000006135"/>
    </source>
</evidence>
<evidence type="ECO:0000313" key="1">
    <source>
        <dbReference type="EMBL" id="AEK57943.1"/>
    </source>
</evidence>
<dbReference type="STRING" id="990288.Atc_1294"/>
<proteinExistence type="predicted"/>
<dbReference type="HOGENOM" id="CLU_176759_0_0_6"/>
<dbReference type="RefSeq" id="WP_014002810.1">
    <property type="nucleotide sequence ID" value="NC_015850.1"/>
</dbReference>
<name>F9ZNW2_ACICS</name>
<accession>F9ZNW2</accession>